<reference evidence="1" key="1">
    <citation type="submission" date="2022-03" db="EMBL/GenBank/DDBJ databases">
        <authorList>
            <person name="Sayadi A."/>
        </authorList>
    </citation>
    <scope>NUCLEOTIDE SEQUENCE</scope>
</reference>
<sequence length="38" mass="4509">MCYAAIYKLKSYLHCSKIYPILISPEYKIVFQDRITPV</sequence>
<name>A0A9P0K2A0_ACAOB</name>
<comment type="caution">
    <text evidence="1">The sequence shown here is derived from an EMBL/GenBank/DDBJ whole genome shotgun (WGS) entry which is preliminary data.</text>
</comment>
<dbReference type="EMBL" id="CAKOFQ010006700">
    <property type="protein sequence ID" value="CAH1962200.1"/>
    <property type="molecule type" value="Genomic_DNA"/>
</dbReference>
<keyword evidence="2" id="KW-1185">Reference proteome</keyword>
<evidence type="ECO:0000313" key="1">
    <source>
        <dbReference type="EMBL" id="CAH1962200.1"/>
    </source>
</evidence>
<protein>
    <submittedName>
        <fullName evidence="1">Uncharacterized protein</fullName>
    </submittedName>
</protein>
<organism evidence="1 2">
    <name type="scientific">Acanthoscelides obtectus</name>
    <name type="common">Bean weevil</name>
    <name type="synonym">Bruchus obtectus</name>
    <dbReference type="NCBI Taxonomy" id="200917"/>
    <lineage>
        <taxon>Eukaryota</taxon>
        <taxon>Metazoa</taxon>
        <taxon>Ecdysozoa</taxon>
        <taxon>Arthropoda</taxon>
        <taxon>Hexapoda</taxon>
        <taxon>Insecta</taxon>
        <taxon>Pterygota</taxon>
        <taxon>Neoptera</taxon>
        <taxon>Endopterygota</taxon>
        <taxon>Coleoptera</taxon>
        <taxon>Polyphaga</taxon>
        <taxon>Cucujiformia</taxon>
        <taxon>Chrysomeloidea</taxon>
        <taxon>Chrysomelidae</taxon>
        <taxon>Bruchinae</taxon>
        <taxon>Bruchini</taxon>
        <taxon>Acanthoscelides</taxon>
    </lineage>
</organism>
<proteinExistence type="predicted"/>
<evidence type="ECO:0000313" key="2">
    <source>
        <dbReference type="Proteomes" id="UP001152888"/>
    </source>
</evidence>
<dbReference type="Proteomes" id="UP001152888">
    <property type="component" value="Unassembled WGS sequence"/>
</dbReference>
<gene>
    <name evidence="1" type="ORF">ACAOBT_LOCUS4562</name>
</gene>
<dbReference type="AlphaFoldDB" id="A0A9P0K2A0"/>
<accession>A0A9P0K2A0</accession>